<evidence type="ECO:0008006" key="4">
    <source>
        <dbReference type="Google" id="ProtNLM"/>
    </source>
</evidence>
<gene>
    <name evidence="2" type="ORF">R1sor_018119</name>
</gene>
<sequence length="138" mass="15408">MDSPKFLSPILPTWIELVDVPSFISQAQLQQLFSNIGTIIRVPYLSQCISFASVRALVMWDFQQPLVDELCYEVDGLPFRLRLRFLELGELLRQQTIGAQESSQRGDRGAEMQPMEEDMQSAVRLGQVGGQGAAHPAG</sequence>
<organism evidence="2 3">
    <name type="scientific">Riccia sorocarpa</name>
    <dbReference type="NCBI Taxonomy" id="122646"/>
    <lineage>
        <taxon>Eukaryota</taxon>
        <taxon>Viridiplantae</taxon>
        <taxon>Streptophyta</taxon>
        <taxon>Embryophyta</taxon>
        <taxon>Marchantiophyta</taxon>
        <taxon>Marchantiopsida</taxon>
        <taxon>Marchantiidae</taxon>
        <taxon>Marchantiales</taxon>
        <taxon>Ricciaceae</taxon>
        <taxon>Riccia</taxon>
    </lineage>
</organism>
<proteinExistence type="predicted"/>
<evidence type="ECO:0000313" key="3">
    <source>
        <dbReference type="Proteomes" id="UP001633002"/>
    </source>
</evidence>
<name>A0ABD3I8Y5_9MARC</name>
<protein>
    <recommendedName>
        <fullName evidence="4">RRM domain-containing protein</fullName>
    </recommendedName>
</protein>
<evidence type="ECO:0000313" key="2">
    <source>
        <dbReference type="EMBL" id="KAL3700097.1"/>
    </source>
</evidence>
<evidence type="ECO:0000256" key="1">
    <source>
        <dbReference type="SAM" id="MobiDB-lite"/>
    </source>
</evidence>
<accession>A0ABD3I8Y5</accession>
<dbReference type="AlphaFoldDB" id="A0ABD3I8Y5"/>
<keyword evidence="3" id="KW-1185">Reference proteome</keyword>
<comment type="caution">
    <text evidence="2">The sequence shown here is derived from an EMBL/GenBank/DDBJ whole genome shotgun (WGS) entry which is preliminary data.</text>
</comment>
<feature type="region of interest" description="Disordered" evidence="1">
    <location>
        <begin position="98"/>
        <end position="117"/>
    </location>
</feature>
<dbReference type="EMBL" id="JBJQOH010000001">
    <property type="protein sequence ID" value="KAL3700097.1"/>
    <property type="molecule type" value="Genomic_DNA"/>
</dbReference>
<dbReference type="Proteomes" id="UP001633002">
    <property type="component" value="Unassembled WGS sequence"/>
</dbReference>
<reference evidence="2 3" key="1">
    <citation type="submission" date="2024-09" db="EMBL/GenBank/DDBJ databases">
        <title>Chromosome-scale assembly of Riccia sorocarpa.</title>
        <authorList>
            <person name="Paukszto L."/>
        </authorList>
    </citation>
    <scope>NUCLEOTIDE SEQUENCE [LARGE SCALE GENOMIC DNA]</scope>
    <source>
        <strain evidence="2">LP-2024</strain>
        <tissue evidence="2">Aerial parts of the thallus</tissue>
    </source>
</reference>